<name>A0AAP0ENC6_9MAGN</name>
<accession>A0AAP0ENC6</accession>
<keyword evidence="2" id="KW-1185">Reference proteome</keyword>
<sequence length="57" mass="6726">MIEYVREMIEKKISIHTEHYIHLRVEKSNGNRSQQSLSSEIIHAYCLPVIAINIIEF</sequence>
<dbReference type="Proteomes" id="UP001417504">
    <property type="component" value="Unassembled WGS sequence"/>
</dbReference>
<gene>
    <name evidence="1" type="ORF">Sjap_021951</name>
</gene>
<organism evidence="1 2">
    <name type="scientific">Stephania japonica</name>
    <dbReference type="NCBI Taxonomy" id="461633"/>
    <lineage>
        <taxon>Eukaryota</taxon>
        <taxon>Viridiplantae</taxon>
        <taxon>Streptophyta</taxon>
        <taxon>Embryophyta</taxon>
        <taxon>Tracheophyta</taxon>
        <taxon>Spermatophyta</taxon>
        <taxon>Magnoliopsida</taxon>
        <taxon>Ranunculales</taxon>
        <taxon>Menispermaceae</taxon>
        <taxon>Menispermoideae</taxon>
        <taxon>Cissampelideae</taxon>
        <taxon>Stephania</taxon>
    </lineage>
</organism>
<evidence type="ECO:0000313" key="2">
    <source>
        <dbReference type="Proteomes" id="UP001417504"/>
    </source>
</evidence>
<comment type="caution">
    <text evidence="1">The sequence shown here is derived from an EMBL/GenBank/DDBJ whole genome shotgun (WGS) entry which is preliminary data.</text>
</comment>
<protein>
    <submittedName>
        <fullName evidence="1">Uncharacterized protein</fullName>
    </submittedName>
</protein>
<dbReference type="AlphaFoldDB" id="A0AAP0ENC6"/>
<proteinExistence type="predicted"/>
<dbReference type="EMBL" id="JBBNAE010000009">
    <property type="protein sequence ID" value="KAK9096454.1"/>
    <property type="molecule type" value="Genomic_DNA"/>
</dbReference>
<reference evidence="1 2" key="1">
    <citation type="submission" date="2024-01" db="EMBL/GenBank/DDBJ databases">
        <title>Genome assemblies of Stephania.</title>
        <authorList>
            <person name="Yang L."/>
        </authorList>
    </citation>
    <scope>NUCLEOTIDE SEQUENCE [LARGE SCALE GENOMIC DNA]</scope>
    <source>
        <strain evidence="1">QJT</strain>
        <tissue evidence="1">Leaf</tissue>
    </source>
</reference>
<evidence type="ECO:0000313" key="1">
    <source>
        <dbReference type="EMBL" id="KAK9096454.1"/>
    </source>
</evidence>